<name>A0ABY1K352_9BACL</name>
<dbReference type="InterPro" id="IPR036890">
    <property type="entry name" value="HATPase_C_sf"/>
</dbReference>
<evidence type="ECO:0000256" key="1">
    <source>
        <dbReference type="SAM" id="Phobius"/>
    </source>
</evidence>
<feature type="transmembrane region" description="Helical" evidence="1">
    <location>
        <begin position="145"/>
        <end position="163"/>
    </location>
</feature>
<protein>
    <submittedName>
        <fullName evidence="3">Two-component system, AgrA family, sensor histidine kinase AgrC</fullName>
    </submittedName>
</protein>
<evidence type="ECO:0000313" key="3">
    <source>
        <dbReference type="EMBL" id="SIR19055.1"/>
    </source>
</evidence>
<dbReference type="InterPro" id="IPR032834">
    <property type="entry name" value="NatK-like_C"/>
</dbReference>
<dbReference type="SUPFAM" id="SSF55874">
    <property type="entry name" value="ATPase domain of HSP90 chaperone/DNA topoisomerase II/histidine kinase"/>
    <property type="match status" value="1"/>
</dbReference>
<evidence type="ECO:0000259" key="2">
    <source>
        <dbReference type="Pfam" id="PF14501"/>
    </source>
</evidence>
<feature type="transmembrane region" description="Helical" evidence="1">
    <location>
        <begin position="42"/>
        <end position="66"/>
    </location>
</feature>
<sequence>MIVFFLVSLLQISTYCLSIFIFLKSRLNLKLVLLMIIGAQAIGYTLFPKIGIITILYIIIFLMIALYIKLKQILLSIILPIIALLLSVISDYIIVLIKIINPIGDYLDNQEVINVFVVSVLALILSQVGRYLFSKFKGHEMFFKRYGVLFTVLSVVTIVIFYVNILIGKQQGFSDENLQANSFLFLFYFVLLLIVFVVLTRMVNKEAKMHNKQLQYERLTEYTKNLEGLYTDMQKFRHDYINILLTMSEYIRTKDIENLDSYFTNKILPISQGMQSDNYKLGTLQNVKVQEVKGILSSKIIRAQELNIDGVIEVVEPIETLNMDSIKLCRCLGIILDNATEEALQCVAPSLRVALIKREGTVLIVTTNSCRPNGPELYKIYEKGFSTKGTNRGLGLSNLKEIVSQCDNVTLDTYIKDDLFVQELEIFE</sequence>
<dbReference type="PANTHER" id="PTHR40448">
    <property type="entry name" value="TWO-COMPONENT SENSOR HISTIDINE KINASE"/>
    <property type="match status" value="1"/>
</dbReference>
<feature type="transmembrane region" description="Helical" evidence="1">
    <location>
        <begin position="73"/>
        <end position="100"/>
    </location>
</feature>
<keyword evidence="1" id="KW-0472">Membrane</keyword>
<dbReference type="Proteomes" id="UP000186666">
    <property type="component" value="Unassembled WGS sequence"/>
</dbReference>
<evidence type="ECO:0000313" key="4">
    <source>
        <dbReference type="Proteomes" id="UP000186666"/>
    </source>
</evidence>
<dbReference type="EMBL" id="FTNK01000008">
    <property type="protein sequence ID" value="SIR19055.1"/>
    <property type="molecule type" value="Genomic_DNA"/>
</dbReference>
<gene>
    <name evidence="3" type="ORF">SAMN05421578_108126</name>
</gene>
<reference evidence="3 4" key="1">
    <citation type="submission" date="2017-01" db="EMBL/GenBank/DDBJ databases">
        <authorList>
            <person name="Varghese N."/>
            <person name="Submissions S."/>
        </authorList>
    </citation>
    <scope>NUCLEOTIDE SEQUENCE [LARGE SCALE GENOMIC DNA]</scope>
    <source>
        <strain evidence="3 4">ATCC 23464</strain>
    </source>
</reference>
<dbReference type="Gene3D" id="3.30.565.10">
    <property type="entry name" value="Histidine kinase-like ATPase, C-terminal domain"/>
    <property type="match status" value="1"/>
</dbReference>
<feature type="transmembrane region" description="Helical" evidence="1">
    <location>
        <begin position="112"/>
        <end position="133"/>
    </location>
</feature>
<feature type="domain" description="Sensor histidine kinase NatK-like C-terminal" evidence="2">
    <location>
        <begin position="324"/>
        <end position="426"/>
    </location>
</feature>
<dbReference type="GO" id="GO:0016301">
    <property type="term" value="F:kinase activity"/>
    <property type="evidence" value="ECO:0007669"/>
    <property type="project" value="UniProtKB-KW"/>
</dbReference>
<keyword evidence="4" id="KW-1185">Reference proteome</keyword>
<dbReference type="PANTHER" id="PTHR40448:SF1">
    <property type="entry name" value="TWO-COMPONENT SENSOR HISTIDINE KINASE"/>
    <property type="match status" value="1"/>
</dbReference>
<keyword evidence="3" id="KW-0808">Transferase</keyword>
<dbReference type="Pfam" id="PF14501">
    <property type="entry name" value="HATPase_c_5"/>
    <property type="match status" value="1"/>
</dbReference>
<proteinExistence type="predicted"/>
<keyword evidence="1" id="KW-0812">Transmembrane</keyword>
<keyword evidence="1" id="KW-1133">Transmembrane helix</keyword>
<accession>A0ABY1K352</accession>
<organism evidence="3 4">
    <name type="scientific">Paenibacillus macquariensis</name>
    <dbReference type="NCBI Taxonomy" id="948756"/>
    <lineage>
        <taxon>Bacteria</taxon>
        <taxon>Bacillati</taxon>
        <taxon>Bacillota</taxon>
        <taxon>Bacilli</taxon>
        <taxon>Bacillales</taxon>
        <taxon>Paenibacillaceae</taxon>
        <taxon>Paenibacillus</taxon>
    </lineage>
</organism>
<feature type="transmembrane region" description="Helical" evidence="1">
    <location>
        <begin position="183"/>
        <end position="203"/>
    </location>
</feature>
<comment type="caution">
    <text evidence="3">The sequence shown here is derived from an EMBL/GenBank/DDBJ whole genome shotgun (WGS) entry which is preliminary data.</text>
</comment>
<keyword evidence="3" id="KW-0418">Kinase</keyword>